<dbReference type="AlphaFoldDB" id="A0A7S6WR63"/>
<evidence type="ECO:0008006" key="6">
    <source>
        <dbReference type="Google" id="ProtNLM"/>
    </source>
</evidence>
<dbReference type="RefSeq" id="WP_194076988.1">
    <property type="nucleotide sequence ID" value="NZ_CP061839.1"/>
</dbReference>
<evidence type="ECO:0000256" key="2">
    <source>
        <dbReference type="SAM" id="Phobius"/>
    </source>
</evidence>
<sequence>MKKILAIIILVSGCSLLFAETELSLDVTGNEDGTVSISIKGGESAAKVKVYLIENASGERISEAEFDDTGTVNLEIPSVPYTVVLEDAEGNRLEKDGPEPPGGFPEGEGDGTGGDEIQEEEPEEETTEGPDVNPALAWTKADTSAMPKVGPSFTAILALALSIINLGLIIFLLIKKYKR</sequence>
<evidence type="ECO:0000313" key="4">
    <source>
        <dbReference type="EMBL" id="QOW61494.1"/>
    </source>
</evidence>
<keyword evidence="2" id="KW-1133">Transmembrane helix</keyword>
<feature type="region of interest" description="Disordered" evidence="1">
    <location>
        <begin position="92"/>
        <end position="134"/>
    </location>
</feature>
<keyword evidence="2" id="KW-0472">Membrane</keyword>
<feature type="signal peptide" evidence="3">
    <location>
        <begin position="1"/>
        <end position="19"/>
    </location>
</feature>
<evidence type="ECO:0000313" key="5">
    <source>
        <dbReference type="Proteomes" id="UP000593915"/>
    </source>
</evidence>
<keyword evidence="3" id="KW-0732">Signal</keyword>
<feature type="chain" id="PRO_5032721301" description="Lipoprotein" evidence="3">
    <location>
        <begin position="20"/>
        <end position="179"/>
    </location>
</feature>
<evidence type="ECO:0000256" key="3">
    <source>
        <dbReference type="SAM" id="SignalP"/>
    </source>
</evidence>
<organism evidence="4 5">
    <name type="scientific">Treponema pedis</name>
    <dbReference type="NCBI Taxonomy" id="409322"/>
    <lineage>
        <taxon>Bacteria</taxon>
        <taxon>Pseudomonadati</taxon>
        <taxon>Spirochaetota</taxon>
        <taxon>Spirochaetia</taxon>
        <taxon>Spirochaetales</taxon>
        <taxon>Treponemataceae</taxon>
        <taxon>Treponema</taxon>
    </lineage>
</organism>
<name>A0A7S6WR63_9SPIR</name>
<dbReference type="EMBL" id="CP061839">
    <property type="protein sequence ID" value="QOW61494.1"/>
    <property type="molecule type" value="Genomic_DNA"/>
</dbReference>
<feature type="compositionally biased region" description="Acidic residues" evidence="1">
    <location>
        <begin position="116"/>
        <end position="128"/>
    </location>
</feature>
<gene>
    <name evidence="4" type="ORF">IFE08_03660</name>
</gene>
<evidence type="ECO:0000256" key="1">
    <source>
        <dbReference type="SAM" id="MobiDB-lite"/>
    </source>
</evidence>
<keyword evidence="2" id="KW-0812">Transmembrane</keyword>
<accession>A0A7S6WR63</accession>
<dbReference type="Proteomes" id="UP000593915">
    <property type="component" value="Chromosome"/>
</dbReference>
<protein>
    <recommendedName>
        <fullName evidence="6">Lipoprotein</fullName>
    </recommendedName>
</protein>
<reference evidence="4 5" key="1">
    <citation type="submission" date="2020-09" db="EMBL/GenBank/DDBJ databases">
        <title>Characterization of Treponema spp. from bovine digital dermatitis in Korea.</title>
        <authorList>
            <person name="Espiritu H.M."/>
            <person name="Cho Y.I."/>
            <person name="Mamuad L."/>
        </authorList>
    </citation>
    <scope>NUCLEOTIDE SEQUENCE [LARGE SCALE GENOMIC DNA]</scope>
    <source>
        <strain evidence="4 5">KS1</strain>
    </source>
</reference>
<feature type="compositionally biased region" description="Gly residues" evidence="1">
    <location>
        <begin position="104"/>
        <end position="114"/>
    </location>
</feature>
<proteinExistence type="predicted"/>
<feature type="transmembrane region" description="Helical" evidence="2">
    <location>
        <begin position="153"/>
        <end position="174"/>
    </location>
</feature>